<gene>
    <name evidence="3" type="ordered locus">Psesu_0278</name>
</gene>
<accession>E6WPW2</accession>
<name>E6WPW2_PSEUU</name>
<dbReference type="Gene3D" id="1.10.8.350">
    <property type="entry name" value="Bacterial muramidase"/>
    <property type="match status" value="1"/>
</dbReference>
<dbReference type="PROSITE" id="PS51257">
    <property type="entry name" value="PROKAR_LIPOPROTEIN"/>
    <property type="match status" value="1"/>
</dbReference>
<dbReference type="Gene3D" id="1.10.530.10">
    <property type="match status" value="1"/>
</dbReference>
<dbReference type="InterPro" id="IPR011757">
    <property type="entry name" value="Lytic_transglycosylase_MltB"/>
</dbReference>
<dbReference type="Proteomes" id="UP000008632">
    <property type="component" value="Chromosome"/>
</dbReference>
<evidence type="ECO:0000256" key="1">
    <source>
        <dbReference type="PIRSR" id="PIRSR611757-1"/>
    </source>
</evidence>
<evidence type="ECO:0000259" key="2">
    <source>
        <dbReference type="Pfam" id="PF13406"/>
    </source>
</evidence>
<dbReference type="AlphaFoldDB" id="E6WPW2"/>
<feature type="domain" description="Transglycosylase SLT" evidence="2">
    <location>
        <begin position="78"/>
        <end position="380"/>
    </location>
</feature>
<dbReference type="GO" id="GO:0008933">
    <property type="term" value="F:peptidoglycan lytic transglycosylase activity"/>
    <property type="evidence" value="ECO:0007669"/>
    <property type="project" value="TreeGrafter"/>
</dbReference>
<dbReference type="Pfam" id="PF13406">
    <property type="entry name" value="SLT_2"/>
    <property type="match status" value="1"/>
</dbReference>
<dbReference type="SUPFAM" id="SSF53955">
    <property type="entry name" value="Lysozyme-like"/>
    <property type="match status" value="1"/>
</dbReference>
<proteinExistence type="predicted"/>
<evidence type="ECO:0000313" key="3">
    <source>
        <dbReference type="EMBL" id="ADV26140.1"/>
    </source>
</evidence>
<reference evidence="3 4" key="1">
    <citation type="submission" date="2011-01" db="EMBL/GenBank/DDBJ databases">
        <title>Complete sequence of Pseudoxanthomonas suwonensis 11-1.</title>
        <authorList>
            <consortium name="US DOE Joint Genome Institute"/>
            <person name="Lucas S."/>
            <person name="Copeland A."/>
            <person name="Lapidus A."/>
            <person name="Cheng J.-F."/>
            <person name="Goodwin L."/>
            <person name="Pitluck S."/>
            <person name="Teshima H."/>
            <person name="Detter J.C."/>
            <person name="Han C."/>
            <person name="Tapia R."/>
            <person name="Land M."/>
            <person name="Hauser L."/>
            <person name="Kyrpides N."/>
            <person name="Ivanova N."/>
            <person name="Ovchinnikova G."/>
            <person name="Siebers A.K."/>
            <person name="Allgaier M."/>
            <person name="Thelen M.P."/>
            <person name="Hugenholtz P."/>
            <person name="Gladden J."/>
            <person name="Woyke T."/>
        </authorList>
    </citation>
    <scope>NUCLEOTIDE SEQUENCE [LARGE SCALE GENOMIC DNA]</scope>
    <source>
        <strain evidence="4">11-1</strain>
    </source>
</reference>
<dbReference type="eggNOG" id="COG2951">
    <property type="taxonomic scope" value="Bacteria"/>
</dbReference>
<protein>
    <submittedName>
        <fullName evidence="3">Lytic murein transglycosylase B</fullName>
    </submittedName>
</protein>
<dbReference type="EMBL" id="CP002446">
    <property type="protein sequence ID" value="ADV26140.1"/>
    <property type="molecule type" value="Genomic_DNA"/>
</dbReference>
<dbReference type="InterPro" id="IPR043426">
    <property type="entry name" value="MltB-like"/>
</dbReference>
<organism evidence="3 4">
    <name type="scientific">Pseudoxanthomonas suwonensis (strain 11-1)</name>
    <dbReference type="NCBI Taxonomy" id="743721"/>
    <lineage>
        <taxon>Bacteria</taxon>
        <taxon>Pseudomonadati</taxon>
        <taxon>Pseudomonadota</taxon>
        <taxon>Gammaproteobacteria</taxon>
        <taxon>Lysobacterales</taxon>
        <taxon>Lysobacteraceae</taxon>
        <taxon>Pseudoxanthomonas</taxon>
    </lineage>
</organism>
<dbReference type="KEGG" id="psu:Psesu_0278"/>
<dbReference type="CDD" id="cd13399">
    <property type="entry name" value="Slt35-like"/>
    <property type="match status" value="1"/>
</dbReference>
<dbReference type="InterPro" id="IPR031304">
    <property type="entry name" value="SLT_2"/>
</dbReference>
<dbReference type="PANTHER" id="PTHR30163">
    <property type="entry name" value="MEMBRANE-BOUND LYTIC MUREIN TRANSGLYCOSYLASE B"/>
    <property type="match status" value="1"/>
</dbReference>
<feature type="active site" evidence="1">
    <location>
        <position position="172"/>
    </location>
</feature>
<sequence>MGLRTHANLPSMIKKPATRGRLLTGLILAGLLGCTPRAGVVSNPPAAVPNVPATPAEARPETVQAPPVDLTPVPFEVARARFIADTSERYGIPAAEIEATLAGASFLDSVVNAMSRPAERVKPWHEYRPLFISQARIDGGRRFLGQNRVKLAKVEADTGVPAEVIVAIIGVETSYGGNTGRYSVLDALYTLAFRYPRSGDPAKLEREVRRELFFREELAQLFALAREENLDITTLKGSYAGAMGMGQFMPSSYRDFAVDGDGDGRRDLFGSLDDVFASVANYFVKKGGWVRGGLVAVPATLEPGREPFDPSEWKPTHTLADLAARGYRPQLPVPDGATATPISLEGSSGPQYWLGFQNYYAITRYNISKMYAMAVFQLSEAIAGREIPPA</sequence>
<dbReference type="GO" id="GO:0009253">
    <property type="term" value="P:peptidoglycan catabolic process"/>
    <property type="evidence" value="ECO:0007669"/>
    <property type="project" value="TreeGrafter"/>
</dbReference>
<dbReference type="STRING" id="743721.Psesu_0278"/>
<keyword evidence="4" id="KW-1185">Reference proteome</keyword>
<dbReference type="HOGENOM" id="CLU_035402_1_1_6"/>
<dbReference type="InterPro" id="IPR023346">
    <property type="entry name" value="Lysozyme-like_dom_sf"/>
</dbReference>
<dbReference type="NCBIfam" id="TIGR02282">
    <property type="entry name" value="MltB"/>
    <property type="match status" value="1"/>
</dbReference>
<dbReference type="FunFam" id="1.10.8.350:FF:000001">
    <property type="entry name" value="Lytic murein transglycosylase B"/>
    <property type="match status" value="1"/>
</dbReference>
<evidence type="ECO:0000313" key="4">
    <source>
        <dbReference type="Proteomes" id="UP000008632"/>
    </source>
</evidence>
<dbReference type="PANTHER" id="PTHR30163:SF9">
    <property type="entry name" value="MEMBRANE-BOUND LYTIC MUREIN TRANSGLYCOSYLASE B"/>
    <property type="match status" value="1"/>
</dbReference>